<evidence type="ECO:0000256" key="1">
    <source>
        <dbReference type="SAM" id="Phobius"/>
    </source>
</evidence>
<keyword evidence="4" id="KW-1185">Reference proteome</keyword>
<name>A0ABV9YQR9_9PSEU</name>
<dbReference type="Proteomes" id="UP001595947">
    <property type="component" value="Unassembled WGS sequence"/>
</dbReference>
<gene>
    <name evidence="3" type="ORF">ACFPBZ_19025</name>
</gene>
<keyword evidence="1" id="KW-0812">Transmembrane</keyword>
<feature type="transmembrane region" description="Helical" evidence="1">
    <location>
        <begin position="73"/>
        <end position="90"/>
    </location>
</feature>
<evidence type="ECO:0000259" key="2">
    <source>
        <dbReference type="Pfam" id="PF10756"/>
    </source>
</evidence>
<proteinExistence type="predicted"/>
<organism evidence="3 4">
    <name type="scientific">Actinomycetospora atypica</name>
    <dbReference type="NCBI Taxonomy" id="1290095"/>
    <lineage>
        <taxon>Bacteria</taxon>
        <taxon>Bacillati</taxon>
        <taxon>Actinomycetota</taxon>
        <taxon>Actinomycetes</taxon>
        <taxon>Pseudonocardiales</taxon>
        <taxon>Pseudonocardiaceae</taxon>
        <taxon>Actinomycetospora</taxon>
    </lineage>
</organism>
<keyword evidence="1" id="KW-0472">Membrane</keyword>
<dbReference type="EMBL" id="JBHSIV010000022">
    <property type="protein sequence ID" value="MFC5064324.1"/>
    <property type="molecule type" value="Genomic_DNA"/>
</dbReference>
<dbReference type="Pfam" id="PF10756">
    <property type="entry name" value="bPH_6"/>
    <property type="match status" value="1"/>
</dbReference>
<feature type="domain" description="Low molecular weight protein antigen 6 PH" evidence="2">
    <location>
        <begin position="92"/>
        <end position="161"/>
    </location>
</feature>
<dbReference type="InterPro" id="IPR019692">
    <property type="entry name" value="CFP-6_PH"/>
</dbReference>
<evidence type="ECO:0000313" key="4">
    <source>
        <dbReference type="Proteomes" id="UP001595947"/>
    </source>
</evidence>
<evidence type="ECO:0000313" key="3">
    <source>
        <dbReference type="EMBL" id="MFC5064324.1"/>
    </source>
</evidence>
<comment type="caution">
    <text evidence="3">The sequence shown here is derived from an EMBL/GenBank/DDBJ whole genome shotgun (WGS) entry which is preliminary data.</text>
</comment>
<protein>
    <submittedName>
        <fullName evidence="3">PH domain-containing protein</fullName>
    </submittedName>
</protein>
<reference evidence="4" key="1">
    <citation type="journal article" date="2019" name="Int. J. Syst. Evol. Microbiol.">
        <title>The Global Catalogue of Microorganisms (GCM) 10K type strain sequencing project: providing services to taxonomists for standard genome sequencing and annotation.</title>
        <authorList>
            <consortium name="The Broad Institute Genomics Platform"/>
            <consortium name="The Broad Institute Genome Sequencing Center for Infectious Disease"/>
            <person name="Wu L."/>
            <person name="Ma J."/>
        </authorList>
    </citation>
    <scope>NUCLEOTIDE SEQUENCE [LARGE SCALE GENOMIC DNA]</scope>
    <source>
        <strain evidence="4">CGMCC 4.7093</strain>
    </source>
</reference>
<accession>A0ABV9YQR9</accession>
<dbReference type="RefSeq" id="WP_378037669.1">
    <property type="nucleotide sequence ID" value="NZ_JBHSIV010000022.1"/>
</dbReference>
<sequence>MSRPGEPADGGMLGPVVVPPEGLDLGPVELEVRPRRIRWVAWILAILLFAFFASGALLVYVGSAGFNFRPADQVAMVVLGLILAGCALLFTRPRLRAGSGGVEVRATLLTRRVAWADVVAISFPDGAQFARLDLPDDEYLVVSAIQAVDKQLAADGISRLRALQAKYTP</sequence>
<keyword evidence="1" id="KW-1133">Transmembrane helix</keyword>
<feature type="transmembrane region" description="Helical" evidence="1">
    <location>
        <begin position="39"/>
        <end position="61"/>
    </location>
</feature>